<evidence type="ECO:0000256" key="1">
    <source>
        <dbReference type="SAM" id="MobiDB-lite"/>
    </source>
</evidence>
<keyword evidence="4" id="KW-1185">Reference proteome</keyword>
<reference evidence="3 4" key="1">
    <citation type="submission" date="2024-10" db="EMBL/GenBank/DDBJ databases">
        <title>The Natural Products Discovery Center: Release of the First 8490 Sequenced Strains for Exploring Actinobacteria Biosynthetic Diversity.</title>
        <authorList>
            <person name="Kalkreuter E."/>
            <person name="Kautsar S.A."/>
            <person name="Yang D."/>
            <person name="Bader C.D."/>
            <person name="Teijaro C.N."/>
            <person name="Fluegel L."/>
            <person name="Davis C.M."/>
            <person name="Simpson J.R."/>
            <person name="Lauterbach L."/>
            <person name="Steele A.D."/>
            <person name="Gui C."/>
            <person name="Meng S."/>
            <person name="Li G."/>
            <person name="Viehrig K."/>
            <person name="Ye F."/>
            <person name="Su P."/>
            <person name="Kiefer A.F."/>
            <person name="Nichols A."/>
            <person name="Cepeda A.J."/>
            <person name="Yan W."/>
            <person name="Fan B."/>
            <person name="Jiang Y."/>
            <person name="Adhikari A."/>
            <person name="Zheng C.-J."/>
            <person name="Schuster L."/>
            <person name="Cowan T.M."/>
            <person name="Smanski M.J."/>
            <person name="Chevrette M.G."/>
            <person name="De Carvalho L.P.S."/>
            <person name="Shen B."/>
        </authorList>
    </citation>
    <scope>NUCLEOTIDE SEQUENCE [LARGE SCALE GENOMIC DNA]</scope>
    <source>
        <strain evidence="3 4">NPDC019481</strain>
    </source>
</reference>
<gene>
    <name evidence="3" type="ORF">ACH47X_03480</name>
</gene>
<feature type="compositionally biased region" description="Gly residues" evidence="1">
    <location>
        <begin position="86"/>
        <end position="95"/>
    </location>
</feature>
<comment type="caution">
    <text evidence="3">The sequence shown here is derived from an EMBL/GenBank/DDBJ whole genome shotgun (WGS) entry which is preliminary data.</text>
</comment>
<evidence type="ECO:0000313" key="4">
    <source>
        <dbReference type="Proteomes" id="UP001611580"/>
    </source>
</evidence>
<accession>A0ABW7XEL7</accession>
<feature type="transmembrane region" description="Helical" evidence="2">
    <location>
        <begin position="123"/>
        <end position="143"/>
    </location>
</feature>
<keyword evidence="2" id="KW-0812">Transmembrane</keyword>
<evidence type="ECO:0000256" key="2">
    <source>
        <dbReference type="SAM" id="Phobius"/>
    </source>
</evidence>
<feature type="compositionally biased region" description="Gly residues" evidence="1">
    <location>
        <begin position="40"/>
        <end position="52"/>
    </location>
</feature>
<sequence>MPDLNRISEALTEAFGVRQVYGEPIEREGTLVIPAARVATGGGSGGGGGTEPGGHHARAGEAEGEAGPGGDAGTDPGSDSESGTLAEGGGGGFGFGRRAEPAGALVVDDQGVRWVPAVDVNRIVLGGQIAFVLAAAAVAWALTRRRRRP</sequence>
<evidence type="ECO:0008006" key="5">
    <source>
        <dbReference type="Google" id="ProtNLM"/>
    </source>
</evidence>
<dbReference type="RefSeq" id="WP_397401398.1">
    <property type="nucleotide sequence ID" value="NZ_JBIRYI010000001.1"/>
</dbReference>
<organism evidence="3 4">
    <name type="scientific">Promicromonospora kroppenstedtii</name>
    <dbReference type="NCBI Taxonomy" id="440482"/>
    <lineage>
        <taxon>Bacteria</taxon>
        <taxon>Bacillati</taxon>
        <taxon>Actinomycetota</taxon>
        <taxon>Actinomycetes</taxon>
        <taxon>Micrococcales</taxon>
        <taxon>Promicromonosporaceae</taxon>
        <taxon>Promicromonospora</taxon>
    </lineage>
</organism>
<feature type="region of interest" description="Disordered" evidence="1">
    <location>
        <begin position="37"/>
        <end position="95"/>
    </location>
</feature>
<dbReference type="Proteomes" id="UP001611580">
    <property type="component" value="Unassembled WGS sequence"/>
</dbReference>
<keyword evidence="2" id="KW-0472">Membrane</keyword>
<proteinExistence type="predicted"/>
<name>A0ABW7XEL7_9MICO</name>
<dbReference type="EMBL" id="JBIRYI010000001">
    <property type="protein sequence ID" value="MFI2485942.1"/>
    <property type="molecule type" value="Genomic_DNA"/>
</dbReference>
<protein>
    <recommendedName>
        <fullName evidence="5">Sporulation protein YtfJ (Spore_YtfJ)</fullName>
    </recommendedName>
</protein>
<keyword evidence="2" id="KW-1133">Transmembrane helix</keyword>
<evidence type="ECO:0000313" key="3">
    <source>
        <dbReference type="EMBL" id="MFI2485942.1"/>
    </source>
</evidence>